<keyword evidence="2 5" id="KW-0812">Transmembrane</keyword>
<accession>A0A8S2NE00</accession>
<dbReference type="Gene3D" id="3.40.50.300">
    <property type="entry name" value="P-loop containing nucleotide triphosphate hydrolases"/>
    <property type="match status" value="1"/>
</dbReference>
<dbReference type="SUPFAM" id="SSF52540">
    <property type="entry name" value="P-loop containing nucleoside triphosphate hydrolases"/>
    <property type="match status" value="1"/>
</dbReference>
<feature type="non-terminal residue" evidence="8">
    <location>
        <position position="1"/>
    </location>
</feature>
<dbReference type="GO" id="GO:0090374">
    <property type="term" value="P:oligopeptide export from mitochondrion"/>
    <property type="evidence" value="ECO:0007669"/>
    <property type="project" value="TreeGrafter"/>
</dbReference>
<reference evidence="8" key="1">
    <citation type="submission" date="2021-02" db="EMBL/GenBank/DDBJ databases">
        <authorList>
            <person name="Nowell W R."/>
        </authorList>
    </citation>
    <scope>NUCLEOTIDE SEQUENCE</scope>
</reference>
<comment type="subcellular location">
    <subcellularLocation>
        <location evidence="1">Membrane</location>
        <topology evidence="1">Multi-pass membrane protein</topology>
    </subcellularLocation>
</comment>
<protein>
    <recommendedName>
        <fullName evidence="6">ABC transmembrane type-1 domain-containing protein</fullName>
    </recommendedName>
</protein>
<feature type="non-terminal residue" evidence="8">
    <location>
        <position position="444"/>
    </location>
</feature>
<evidence type="ECO:0000256" key="5">
    <source>
        <dbReference type="SAM" id="Phobius"/>
    </source>
</evidence>
<dbReference type="GO" id="GO:0005524">
    <property type="term" value="F:ATP binding"/>
    <property type="evidence" value="ECO:0007669"/>
    <property type="project" value="InterPro"/>
</dbReference>
<evidence type="ECO:0000256" key="1">
    <source>
        <dbReference type="ARBA" id="ARBA00004141"/>
    </source>
</evidence>
<dbReference type="EMBL" id="CAJNOK010013576">
    <property type="protein sequence ID" value="CAF1187231.1"/>
    <property type="molecule type" value="Genomic_DNA"/>
</dbReference>
<evidence type="ECO:0000313" key="9">
    <source>
        <dbReference type="Proteomes" id="UP000682733"/>
    </source>
</evidence>
<dbReference type="PANTHER" id="PTHR43394">
    <property type="entry name" value="ATP-DEPENDENT PERMEASE MDL1, MITOCHONDRIAL"/>
    <property type="match status" value="1"/>
</dbReference>
<gene>
    <name evidence="7" type="ORF">OVA965_LOCUS23355</name>
    <name evidence="8" type="ORF">TMI583_LOCUS24072</name>
</gene>
<sequence>KYETLVGECGIQLSGGEKQRIAIARVLISNPDILLFDEATSALDNENEKIVQDALNRACKGRTTIVIAHRLSSIKNANQIYVMDKGMIIEHGDHNTLMSKQGLYYDLMQTQNIQNVTEDTKMRRRLSSVFASVENIDDKENVRSQRRNHSPFITLLKLNSSEWYYILFGCLASICNGSIQTVFAIMLSKIIDIFRECDKQIQKYHMEFYCRIFFIMGTIAAITKLLQVLLKQNLFFSCFGAELTKRLRSKTFACMLCQEVGWFDRPENATGALCTRLSADTVAVQTVTGMRIGMILEALAGLGIGLILGFIYCWQLALVIIGFLLLLFIISYSDIYSTNVLNDKKKYLLEQVGMLTIESIQNIHTVKQLTKEDNFVKKYSSLLHQLTRLSKIYQHKAALIFGITMSMCFFILATLFTVAAHLIKQNAIKTENIVILQALQIILG</sequence>
<keyword evidence="3 5" id="KW-1133">Transmembrane helix</keyword>
<name>A0A8S2NE00_9BILA</name>
<evidence type="ECO:0000256" key="2">
    <source>
        <dbReference type="ARBA" id="ARBA00022692"/>
    </source>
</evidence>
<dbReference type="AlphaFoldDB" id="A0A8S2NE00"/>
<dbReference type="GO" id="GO:0005743">
    <property type="term" value="C:mitochondrial inner membrane"/>
    <property type="evidence" value="ECO:0007669"/>
    <property type="project" value="TreeGrafter"/>
</dbReference>
<dbReference type="Proteomes" id="UP000682733">
    <property type="component" value="Unassembled WGS sequence"/>
</dbReference>
<dbReference type="EMBL" id="CAJOBA010035104">
    <property type="protein sequence ID" value="CAF3998245.1"/>
    <property type="molecule type" value="Genomic_DNA"/>
</dbReference>
<dbReference type="InterPro" id="IPR027417">
    <property type="entry name" value="P-loop_NTPase"/>
</dbReference>
<dbReference type="InterPro" id="IPR011527">
    <property type="entry name" value="ABC1_TM_dom"/>
</dbReference>
<evidence type="ECO:0000259" key="6">
    <source>
        <dbReference type="PROSITE" id="PS50929"/>
    </source>
</evidence>
<evidence type="ECO:0000313" key="7">
    <source>
        <dbReference type="EMBL" id="CAF1187231.1"/>
    </source>
</evidence>
<feature type="transmembrane region" description="Helical" evidence="5">
    <location>
        <begin position="298"/>
        <end position="330"/>
    </location>
</feature>
<feature type="transmembrane region" description="Helical" evidence="5">
    <location>
        <begin position="398"/>
        <end position="423"/>
    </location>
</feature>
<dbReference type="PROSITE" id="PS50929">
    <property type="entry name" value="ABC_TM1F"/>
    <property type="match status" value="1"/>
</dbReference>
<dbReference type="SUPFAM" id="SSF90123">
    <property type="entry name" value="ABC transporter transmembrane region"/>
    <property type="match status" value="1"/>
</dbReference>
<feature type="transmembrane region" description="Helical" evidence="5">
    <location>
        <begin position="163"/>
        <end position="187"/>
    </location>
</feature>
<dbReference type="GO" id="GO:0016887">
    <property type="term" value="F:ATP hydrolysis activity"/>
    <property type="evidence" value="ECO:0007669"/>
    <property type="project" value="InterPro"/>
</dbReference>
<dbReference type="Pfam" id="PF00664">
    <property type="entry name" value="ABC_membrane"/>
    <property type="match status" value="1"/>
</dbReference>
<dbReference type="InterPro" id="IPR039421">
    <property type="entry name" value="Type_1_exporter"/>
</dbReference>
<dbReference type="Proteomes" id="UP000677228">
    <property type="component" value="Unassembled WGS sequence"/>
</dbReference>
<feature type="domain" description="ABC transmembrane type-1" evidence="6">
    <location>
        <begin position="167"/>
        <end position="444"/>
    </location>
</feature>
<evidence type="ECO:0000313" key="8">
    <source>
        <dbReference type="EMBL" id="CAF3998245.1"/>
    </source>
</evidence>
<keyword evidence="4 5" id="KW-0472">Membrane</keyword>
<dbReference type="PANTHER" id="PTHR43394:SF27">
    <property type="entry name" value="ATP-DEPENDENT TRANSLOCASE ABCB1-LIKE"/>
    <property type="match status" value="1"/>
</dbReference>
<organism evidence="8 9">
    <name type="scientific">Didymodactylos carnosus</name>
    <dbReference type="NCBI Taxonomy" id="1234261"/>
    <lineage>
        <taxon>Eukaryota</taxon>
        <taxon>Metazoa</taxon>
        <taxon>Spiralia</taxon>
        <taxon>Gnathifera</taxon>
        <taxon>Rotifera</taxon>
        <taxon>Eurotatoria</taxon>
        <taxon>Bdelloidea</taxon>
        <taxon>Philodinida</taxon>
        <taxon>Philodinidae</taxon>
        <taxon>Didymodactylos</taxon>
    </lineage>
</organism>
<proteinExistence type="predicted"/>
<comment type="caution">
    <text evidence="8">The sequence shown here is derived from an EMBL/GenBank/DDBJ whole genome shotgun (WGS) entry which is preliminary data.</text>
</comment>
<evidence type="ECO:0000256" key="3">
    <source>
        <dbReference type="ARBA" id="ARBA00022989"/>
    </source>
</evidence>
<feature type="transmembrane region" description="Helical" evidence="5">
    <location>
        <begin position="208"/>
        <end position="230"/>
    </location>
</feature>
<dbReference type="InterPro" id="IPR036640">
    <property type="entry name" value="ABC1_TM_sf"/>
</dbReference>
<dbReference type="Pfam" id="PF00005">
    <property type="entry name" value="ABC_tran"/>
    <property type="match status" value="1"/>
</dbReference>
<dbReference type="CDD" id="cd18578">
    <property type="entry name" value="ABC_6TM_Pgp_ABCB1_D2_like"/>
    <property type="match status" value="1"/>
</dbReference>
<evidence type="ECO:0000256" key="4">
    <source>
        <dbReference type="ARBA" id="ARBA00023136"/>
    </source>
</evidence>
<dbReference type="Gene3D" id="1.20.1560.10">
    <property type="entry name" value="ABC transporter type 1, transmembrane domain"/>
    <property type="match status" value="1"/>
</dbReference>
<dbReference type="GO" id="GO:0015421">
    <property type="term" value="F:ABC-type oligopeptide transporter activity"/>
    <property type="evidence" value="ECO:0007669"/>
    <property type="project" value="TreeGrafter"/>
</dbReference>
<dbReference type="InterPro" id="IPR003439">
    <property type="entry name" value="ABC_transporter-like_ATP-bd"/>
</dbReference>